<keyword evidence="2" id="KW-1185">Reference proteome</keyword>
<dbReference type="Proteomes" id="UP000016160">
    <property type="component" value="Chromosome"/>
</dbReference>
<evidence type="ECO:0000313" key="1">
    <source>
        <dbReference type="EMBL" id="CDF78378.1"/>
    </source>
</evidence>
<organism evidence="1 2">
    <name type="scientific">Formosa agariphila (strain DSM 15362 / KCTC 12365 / LMG 23005 / KMM 3901 / M-2Alg 35-1)</name>
    <dbReference type="NCBI Taxonomy" id="1347342"/>
    <lineage>
        <taxon>Bacteria</taxon>
        <taxon>Pseudomonadati</taxon>
        <taxon>Bacteroidota</taxon>
        <taxon>Flavobacteriia</taxon>
        <taxon>Flavobacteriales</taxon>
        <taxon>Flavobacteriaceae</taxon>
        <taxon>Formosa</taxon>
    </lineage>
</organism>
<dbReference type="EMBL" id="HG315671">
    <property type="protein sequence ID" value="CDF78378.1"/>
    <property type="molecule type" value="Genomic_DNA"/>
</dbReference>
<reference evidence="1 2" key="1">
    <citation type="journal article" date="2013" name="Appl. Environ. Microbiol.">
        <title>The genome of the alga-associated marine flavobacterium Formosa agariphila KMM 3901T reveals a broad potential for degradation of algal polysaccharides.</title>
        <authorList>
            <person name="Mann A.J."/>
            <person name="Hahnke R.L."/>
            <person name="Huang S."/>
            <person name="Werner J."/>
            <person name="Xing P."/>
            <person name="Barbeyron T."/>
            <person name="Huettel B."/>
            <person name="Stueber K."/>
            <person name="Reinhardt R."/>
            <person name="Harder J."/>
            <person name="Gloeckner F.O."/>
            <person name="Amann R.I."/>
            <person name="Teeling H."/>
        </authorList>
    </citation>
    <scope>NUCLEOTIDE SEQUENCE [LARGE SCALE GENOMIC DNA]</scope>
    <source>
        <strain evidence="2">DSM 15362 / KCTC 12365 / LMG 23005 / KMM 3901</strain>
    </source>
</reference>
<sequence length="91" mass="10598">MIVVNGQLFWFKNAVQWNKKGIVIKLNAFFKSTSISFNHISDVELTDNTLKISRHNKKDSTFDLKDIEPSDSKKIFDIINTNRIVENSTFY</sequence>
<evidence type="ECO:0000313" key="2">
    <source>
        <dbReference type="Proteomes" id="UP000016160"/>
    </source>
</evidence>
<accession>T2KIW3</accession>
<dbReference type="PATRIC" id="fig|1347342.6.peg.670"/>
<evidence type="ECO:0008006" key="3">
    <source>
        <dbReference type="Google" id="ProtNLM"/>
    </source>
</evidence>
<dbReference type="AlphaFoldDB" id="T2KIW3"/>
<gene>
    <name evidence="1" type="ORF">BN863_6660</name>
</gene>
<proteinExistence type="predicted"/>
<dbReference type="HOGENOM" id="CLU_2422616_0_0_10"/>
<protein>
    <recommendedName>
        <fullName evidence="3">YokE-like PH domain-containing protein</fullName>
    </recommendedName>
</protein>
<name>T2KIW3_FORAG</name>